<organism evidence="6 7">
    <name type="scientific">Scytalidium lignicola</name>
    <name type="common">Hyphomycete</name>
    <dbReference type="NCBI Taxonomy" id="5539"/>
    <lineage>
        <taxon>Eukaryota</taxon>
        <taxon>Fungi</taxon>
        <taxon>Dikarya</taxon>
        <taxon>Ascomycota</taxon>
        <taxon>Pezizomycotina</taxon>
        <taxon>Leotiomycetes</taxon>
        <taxon>Leotiomycetes incertae sedis</taxon>
        <taxon>Scytalidium</taxon>
    </lineage>
</organism>
<reference evidence="6 7" key="1">
    <citation type="submission" date="2018-05" db="EMBL/GenBank/DDBJ databases">
        <title>Draft genome sequence of Scytalidium lignicola DSM 105466, a ubiquitous saprotrophic fungus.</title>
        <authorList>
            <person name="Buettner E."/>
            <person name="Gebauer A.M."/>
            <person name="Hofrichter M."/>
            <person name="Liers C."/>
            <person name="Kellner H."/>
        </authorList>
    </citation>
    <scope>NUCLEOTIDE SEQUENCE [LARGE SCALE GENOMIC DNA]</scope>
    <source>
        <strain evidence="6 7">DSM 105466</strain>
    </source>
</reference>
<evidence type="ECO:0000256" key="1">
    <source>
        <dbReference type="ARBA" id="ARBA00007119"/>
    </source>
</evidence>
<dbReference type="PANTHER" id="PTHR28657">
    <property type="entry name" value="INDOLEAMINE 2,3-DIOXYGENASE"/>
    <property type="match status" value="1"/>
</dbReference>
<feature type="binding site" description="proximal binding residue" evidence="4">
    <location>
        <position position="413"/>
    </location>
    <ligand>
        <name>heme b</name>
        <dbReference type="ChEBI" id="CHEBI:60344"/>
    </ligand>
    <ligandPart>
        <name>Fe</name>
        <dbReference type="ChEBI" id="CHEBI:18248"/>
    </ligandPart>
</feature>
<protein>
    <recommendedName>
        <fullName evidence="5">Indoleamine 2,3-dioxygenase</fullName>
        <ecNumber evidence="5">1.13.11.52</ecNumber>
    </recommendedName>
</protein>
<dbReference type="Gene3D" id="1.20.58.480">
    <property type="match status" value="1"/>
</dbReference>
<sequence length="460" mass="52385">MPLIERRPLSVCIVIAGIALIYFKYYKKPVAGNLKQQIDASDDGYVKSLKPIRKPHPTQACLEQLLEKEGAGSWPPRTSYGESWPKALRPYHEIYLALAPLLPCKDDEISFERCLNYRAQMRGLLRDRVQLADVEALLCAAEQENKSILPGEAWNGFYSCIASLRHAFRWGTIPVVQLAQAEKVIDIPSELEVPWAHLQRRFGVTSQGGNVLSNFLCNFNANSQIVYPINTGMPEIIRSAEYGFAHIFLAVEAQALPMYYLVVKSFHQHSVRDRSGLLESLGQINIIVQRSLKIYYDTMVDMKISKTVWMRYVQGFQAWSAGTINATTGEYTQYDGLSGNQLLFFNIIDAFLGLDSYLTEENMLRYMPETQRRFINSVREHSFREKGEKVVDGEVEDMLQNILKQIRVFRTAHRVRVKPYLGAPAPERLFMTAGKGVLGETNAALTNLDKILEKRLHETR</sequence>
<gene>
    <name evidence="6" type="ORF">B7463_g8719</name>
</gene>
<evidence type="ECO:0000256" key="4">
    <source>
        <dbReference type="PIRSR" id="PIRSR600898-1"/>
    </source>
</evidence>
<comment type="caution">
    <text evidence="6">The sequence shown here is derived from an EMBL/GenBank/DDBJ whole genome shotgun (WGS) entry which is preliminary data.</text>
</comment>
<dbReference type="EMBL" id="NCSJ02000197">
    <property type="protein sequence ID" value="RFU27639.1"/>
    <property type="molecule type" value="Genomic_DNA"/>
</dbReference>
<dbReference type="AlphaFoldDB" id="A0A3E2H2N1"/>
<evidence type="ECO:0000313" key="6">
    <source>
        <dbReference type="EMBL" id="RFU27639.1"/>
    </source>
</evidence>
<dbReference type="PANTHER" id="PTHR28657:SF11">
    <property type="entry name" value="INDOLEAMINE 2,3-DIOXYGENASE"/>
    <property type="match status" value="1"/>
</dbReference>
<dbReference type="EC" id="1.13.11.52" evidence="5"/>
<comment type="catalytic activity">
    <reaction evidence="5">
        <text>L-tryptophan + O2 = N-formyl-L-kynurenine</text>
        <dbReference type="Rhea" id="RHEA:24536"/>
        <dbReference type="ChEBI" id="CHEBI:15379"/>
        <dbReference type="ChEBI" id="CHEBI:57912"/>
        <dbReference type="ChEBI" id="CHEBI:58629"/>
    </reaction>
</comment>
<feature type="non-terminal residue" evidence="6">
    <location>
        <position position="460"/>
    </location>
</feature>
<comment type="similarity">
    <text evidence="1 5">Belongs to the indoleamine 2,3-dioxygenase family.</text>
</comment>
<dbReference type="GO" id="GO:0046872">
    <property type="term" value="F:metal ion binding"/>
    <property type="evidence" value="ECO:0007669"/>
    <property type="project" value="UniProtKB-UniRule"/>
</dbReference>
<dbReference type="SUPFAM" id="SSF140959">
    <property type="entry name" value="Indolic compounds 2,3-dioxygenase-like"/>
    <property type="match status" value="1"/>
</dbReference>
<keyword evidence="2 4" id="KW-0479">Metal-binding</keyword>
<accession>A0A3E2H2N1</accession>
<dbReference type="Proteomes" id="UP000258309">
    <property type="component" value="Unassembled WGS sequence"/>
</dbReference>
<dbReference type="STRING" id="5539.A0A3E2H2N1"/>
<keyword evidence="5" id="KW-0223">Dioxygenase</keyword>
<dbReference type="OrthoDB" id="4662583at2759"/>
<keyword evidence="3 4" id="KW-0408">Iron</keyword>
<keyword evidence="7" id="KW-1185">Reference proteome</keyword>
<feature type="non-terminal residue" evidence="6">
    <location>
        <position position="1"/>
    </location>
</feature>
<dbReference type="GO" id="GO:0005737">
    <property type="term" value="C:cytoplasm"/>
    <property type="evidence" value="ECO:0007669"/>
    <property type="project" value="TreeGrafter"/>
</dbReference>
<dbReference type="OMA" id="YNAFYCC"/>
<dbReference type="GO" id="GO:0034354">
    <property type="term" value="P:'de novo' NAD+ biosynthetic process from L-tryptophan"/>
    <property type="evidence" value="ECO:0007669"/>
    <property type="project" value="TreeGrafter"/>
</dbReference>
<proteinExistence type="inferred from homology"/>
<keyword evidence="5" id="KW-0560">Oxidoreductase</keyword>
<evidence type="ECO:0000256" key="5">
    <source>
        <dbReference type="RuleBase" id="RU369119"/>
    </source>
</evidence>
<dbReference type="GO" id="GO:0019441">
    <property type="term" value="P:L-tryptophan catabolic process to kynurenine"/>
    <property type="evidence" value="ECO:0007669"/>
    <property type="project" value="UniProtKB-UniRule"/>
</dbReference>
<dbReference type="Pfam" id="PF01231">
    <property type="entry name" value="IDO"/>
    <property type="match status" value="1"/>
</dbReference>
<dbReference type="GO" id="GO:0020037">
    <property type="term" value="F:heme binding"/>
    <property type="evidence" value="ECO:0007669"/>
    <property type="project" value="UniProtKB-UniRule"/>
</dbReference>
<dbReference type="GO" id="GO:0033754">
    <property type="term" value="F:indoleamine 2,3-dioxygenase activity"/>
    <property type="evidence" value="ECO:0007669"/>
    <property type="project" value="UniProtKB-EC"/>
</dbReference>
<name>A0A3E2H2N1_SCYLI</name>
<comment type="function">
    <text evidence="5">Produces N-formyl-kynurenine through the oxidation of tryptophan.</text>
</comment>
<evidence type="ECO:0000313" key="7">
    <source>
        <dbReference type="Proteomes" id="UP000258309"/>
    </source>
</evidence>
<evidence type="ECO:0000256" key="3">
    <source>
        <dbReference type="ARBA" id="ARBA00023004"/>
    </source>
</evidence>
<evidence type="ECO:0000256" key="2">
    <source>
        <dbReference type="ARBA" id="ARBA00022723"/>
    </source>
</evidence>
<dbReference type="InterPro" id="IPR037217">
    <property type="entry name" value="Trp/Indoleamine_2_3_dOase-like"/>
</dbReference>
<dbReference type="InterPro" id="IPR000898">
    <property type="entry name" value="Indolamine_dOase"/>
</dbReference>
<keyword evidence="4 5" id="KW-0349">Heme</keyword>